<gene>
    <name evidence="9" type="ORF">H2C83_09350</name>
</gene>
<feature type="domain" description="Response regulatory" evidence="8">
    <location>
        <begin position="3"/>
        <end position="119"/>
    </location>
</feature>
<name>A0A7W1XSP7_9BACL</name>
<dbReference type="PROSITE" id="PS50110">
    <property type="entry name" value="RESPONSE_REGULATORY"/>
    <property type="match status" value="1"/>
</dbReference>
<dbReference type="GO" id="GO:0003677">
    <property type="term" value="F:DNA binding"/>
    <property type="evidence" value="ECO:0007669"/>
    <property type="project" value="UniProtKB-KW"/>
</dbReference>
<dbReference type="PROSITE" id="PS00675">
    <property type="entry name" value="SIGMA54_INTERACT_1"/>
    <property type="match status" value="1"/>
</dbReference>
<evidence type="ECO:0000256" key="4">
    <source>
        <dbReference type="ARBA" id="ARBA00023125"/>
    </source>
</evidence>
<evidence type="ECO:0000313" key="10">
    <source>
        <dbReference type="Proteomes" id="UP000538292"/>
    </source>
</evidence>
<evidence type="ECO:0000259" key="7">
    <source>
        <dbReference type="PROSITE" id="PS50045"/>
    </source>
</evidence>
<protein>
    <submittedName>
        <fullName evidence="9">Sigma-54-dependent Fis family transcriptional regulator</fullName>
    </submittedName>
</protein>
<dbReference type="PROSITE" id="PS00688">
    <property type="entry name" value="SIGMA54_INTERACT_3"/>
    <property type="match status" value="1"/>
</dbReference>
<dbReference type="Pfam" id="PF25601">
    <property type="entry name" value="AAA_lid_14"/>
    <property type="match status" value="1"/>
</dbReference>
<keyword evidence="5" id="KW-0804">Transcription</keyword>
<dbReference type="Proteomes" id="UP000538292">
    <property type="component" value="Unassembled WGS sequence"/>
</dbReference>
<dbReference type="Pfam" id="PF00072">
    <property type="entry name" value="Response_reg"/>
    <property type="match status" value="1"/>
</dbReference>
<comment type="caution">
    <text evidence="9">The sequence shown here is derived from an EMBL/GenBank/DDBJ whole genome shotgun (WGS) entry which is preliminary data.</text>
</comment>
<evidence type="ECO:0000313" key="9">
    <source>
        <dbReference type="EMBL" id="MBA4602514.1"/>
    </source>
</evidence>
<dbReference type="CDD" id="cd00009">
    <property type="entry name" value="AAA"/>
    <property type="match status" value="1"/>
</dbReference>
<keyword evidence="10" id="KW-1185">Reference proteome</keyword>
<dbReference type="InterPro" id="IPR058031">
    <property type="entry name" value="AAA_lid_NorR"/>
</dbReference>
<dbReference type="SUPFAM" id="SSF52540">
    <property type="entry name" value="P-loop containing nucleoside triphosphate hydrolases"/>
    <property type="match status" value="1"/>
</dbReference>
<dbReference type="InterPro" id="IPR002078">
    <property type="entry name" value="Sigma_54_int"/>
</dbReference>
<evidence type="ECO:0000256" key="2">
    <source>
        <dbReference type="ARBA" id="ARBA00022840"/>
    </source>
</evidence>
<dbReference type="InterPro" id="IPR025943">
    <property type="entry name" value="Sigma_54_int_dom_ATP-bd_2"/>
</dbReference>
<dbReference type="InterPro" id="IPR003593">
    <property type="entry name" value="AAA+_ATPase"/>
</dbReference>
<accession>A0A7W1XSP7</accession>
<dbReference type="RefSeq" id="WP_181740105.1">
    <property type="nucleotide sequence ID" value="NZ_JACEOL010000030.1"/>
</dbReference>
<feature type="modified residue" description="4-aspartylphosphate" evidence="6">
    <location>
        <position position="54"/>
    </location>
</feature>
<dbReference type="InterPro" id="IPR025944">
    <property type="entry name" value="Sigma_54_int_dom_CS"/>
</dbReference>
<dbReference type="GO" id="GO:0000160">
    <property type="term" value="P:phosphorelay signal transduction system"/>
    <property type="evidence" value="ECO:0007669"/>
    <property type="project" value="InterPro"/>
</dbReference>
<sequence>MKRALVVDDEVEVSSFFKYFLESKNCDVVVANSGREVEKLLFQQVPAFHLALIDLKMPDADGLDLLAKIKAKYPVCEVFIMTGYSTVKSAVSAIQLGARDYLEKPFDDLDHLEKMIDSVLVNTFLKEEKLNKTAKKYGIIFSPESPMQKLLALADKLARKAINILIEGETGTGKELIARFIHGSSLRSEYPFVGINCGAIPESLLESELFGHEKGAFSGAVKNRKGFFELADNGTLFLDEIGEASASIQVKLLRVLETGEFMRIGSEEIRKSNVRFISATNRNLEREVNNNRFRSDLLYRLEGVKLFIPSLRERPEDIPLIAQHYLDKKYGGHCRLDPDTAHILKTYHWPGNVRQLHNILNQTHAIHDCKRLTPDHLPKYLLKESQYPVRETSFEMRTAEFIEKEAQQFVQRIISGLGTVENLDLKKVLKRIRKMEGEIGRKIIEKGLSETKGNRKLLSEKLNITSRTLRYILNEK</sequence>
<keyword evidence="4" id="KW-0238">DNA-binding</keyword>
<evidence type="ECO:0000256" key="1">
    <source>
        <dbReference type="ARBA" id="ARBA00022741"/>
    </source>
</evidence>
<dbReference type="InterPro" id="IPR001789">
    <property type="entry name" value="Sig_transdc_resp-reg_receiver"/>
</dbReference>
<proteinExistence type="predicted"/>
<dbReference type="EMBL" id="JACEOL010000030">
    <property type="protein sequence ID" value="MBA4602514.1"/>
    <property type="molecule type" value="Genomic_DNA"/>
</dbReference>
<dbReference type="PANTHER" id="PTHR32071">
    <property type="entry name" value="TRANSCRIPTIONAL REGULATORY PROTEIN"/>
    <property type="match status" value="1"/>
</dbReference>
<dbReference type="Gene3D" id="1.10.8.60">
    <property type="match status" value="1"/>
</dbReference>
<dbReference type="PROSITE" id="PS50045">
    <property type="entry name" value="SIGMA54_INTERACT_4"/>
    <property type="match status" value="1"/>
</dbReference>
<dbReference type="InterPro" id="IPR027417">
    <property type="entry name" value="P-loop_NTPase"/>
</dbReference>
<reference evidence="9 10" key="1">
    <citation type="submission" date="2020-07" db="EMBL/GenBank/DDBJ databases">
        <title>Thermoactinomyces phylogeny.</title>
        <authorList>
            <person name="Dunlap C."/>
        </authorList>
    </citation>
    <scope>NUCLEOTIDE SEQUENCE [LARGE SCALE GENOMIC DNA]</scope>
    <source>
        <strain evidence="9 10">AMNI-1</strain>
    </source>
</reference>
<dbReference type="Gene3D" id="3.40.50.2300">
    <property type="match status" value="1"/>
</dbReference>
<dbReference type="InterPro" id="IPR002197">
    <property type="entry name" value="HTH_Fis"/>
</dbReference>
<evidence type="ECO:0000256" key="5">
    <source>
        <dbReference type="ARBA" id="ARBA00023163"/>
    </source>
</evidence>
<evidence type="ECO:0000256" key="3">
    <source>
        <dbReference type="ARBA" id="ARBA00023015"/>
    </source>
</evidence>
<dbReference type="GO" id="GO:0006355">
    <property type="term" value="P:regulation of DNA-templated transcription"/>
    <property type="evidence" value="ECO:0007669"/>
    <property type="project" value="InterPro"/>
</dbReference>
<keyword evidence="2" id="KW-0067">ATP-binding</keyword>
<dbReference type="AlphaFoldDB" id="A0A7W1XSP7"/>
<dbReference type="PROSITE" id="PS00676">
    <property type="entry name" value="SIGMA54_INTERACT_2"/>
    <property type="match status" value="1"/>
</dbReference>
<dbReference type="SMART" id="SM00382">
    <property type="entry name" value="AAA"/>
    <property type="match status" value="1"/>
</dbReference>
<evidence type="ECO:0000259" key="8">
    <source>
        <dbReference type="PROSITE" id="PS50110"/>
    </source>
</evidence>
<keyword evidence="1" id="KW-0547">Nucleotide-binding</keyword>
<dbReference type="SMART" id="SM00448">
    <property type="entry name" value="REC"/>
    <property type="match status" value="1"/>
</dbReference>
<feature type="domain" description="Sigma-54 factor interaction" evidence="7">
    <location>
        <begin position="140"/>
        <end position="365"/>
    </location>
</feature>
<keyword evidence="6" id="KW-0597">Phosphoprotein</keyword>
<dbReference type="Pfam" id="PF00158">
    <property type="entry name" value="Sigma54_activat"/>
    <property type="match status" value="1"/>
</dbReference>
<dbReference type="GO" id="GO:0005524">
    <property type="term" value="F:ATP binding"/>
    <property type="evidence" value="ECO:0007669"/>
    <property type="project" value="UniProtKB-KW"/>
</dbReference>
<dbReference type="InterPro" id="IPR025662">
    <property type="entry name" value="Sigma_54_int_dom_ATP-bd_1"/>
</dbReference>
<organism evidence="9 10">
    <name type="scientific">Thermoactinomyces mirandus</name>
    <dbReference type="NCBI Taxonomy" id="2756294"/>
    <lineage>
        <taxon>Bacteria</taxon>
        <taxon>Bacillati</taxon>
        <taxon>Bacillota</taxon>
        <taxon>Bacilli</taxon>
        <taxon>Bacillales</taxon>
        <taxon>Thermoactinomycetaceae</taxon>
        <taxon>Thermoactinomyces</taxon>
    </lineage>
</organism>
<dbReference type="Gene3D" id="3.40.50.300">
    <property type="entry name" value="P-loop containing nucleotide triphosphate hydrolases"/>
    <property type="match status" value="1"/>
</dbReference>
<keyword evidence="3" id="KW-0805">Transcription regulation</keyword>
<dbReference type="InterPro" id="IPR011006">
    <property type="entry name" value="CheY-like_superfamily"/>
</dbReference>
<dbReference type="SUPFAM" id="SSF52172">
    <property type="entry name" value="CheY-like"/>
    <property type="match status" value="1"/>
</dbReference>
<dbReference type="Pfam" id="PF02954">
    <property type="entry name" value="HTH_8"/>
    <property type="match status" value="1"/>
</dbReference>
<evidence type="ECO:0000256" key="6">
    <source>
        <dbReference type="PROSITE-ProRule" id="PRU00169"/>
    </source>
</evidence>
<dbReference type="FunFam" id="3.40.50.300:FF:000006">
    <property type="entry name" value="DNA-binding transcriptional regulator NtrC"/>
    <property type="match status" value="1"/>
</dbReference>